<evidence type="ECO:0000256" key="1">
    <source>
        <dbReference type="SAM" id="MobiDB-lite"/>
    </source>
</evidence>
<protein>
    <submittedName>
        <fullName evidence="2">Uncharacterized protein</fullName>
    </submittedName>
</protein>
<dbReference type="EMBL" id="VXIS01000009">
    <property type="protein sequence ID" value="KAA8914043.1"/>
    <property type="molecule type" value="Genomic_DNA"/>
</dbReference>
<feature type="region of interest" description="Disordered" evidence="1">
    <location>
        <begin position="76"/>
        <end position="100"/>
    </location>
</feature>
<reference evidence="2 3" key="1">
    <citation type="submission" date="2019-09" db="EMBL/GenBank/DDBJ databases">
        <title>Draft genome of the ectomycorrhizal ascomycete Sphaerosporella brunnea.</title>
        <authorList>
            <consortium name="DOE Joint Genome Institute"/>
            <person name="Benucci G.M."/>
            <person name="Marozzi G."/>
            <person name="Antonielli L."/>
            <person name="Sanchez S."/>
            <person name="Marco P."/>
            <person name="Wang X."/>
            <person name="Falini L.B."/>
            <person name="Barry K."/>
            <person name="Haridas S."/>
            <person name="Lipzen A."/>
            <person name="Labutti K."/>
            <person name="Grigoriev I.V."/>
            <person name="Murat C."/>
            <person name="Martin F."/>
            <person name="Albertini E."/>
            <person name="Donnini D."/>
            <person name="Bonito G."/>
        </authorList>
    </citation>
    <scope>NUCLEOTIDE SEQUENCE [LARGE SCALE GENOMIC DNA]</scope>
    <source>
        <strain evidence="2 3">Sb_GMNB300</strain>
    </source>
</reference>
<gene>
    <name evidence="2" type="ORF">FN846DRAFT_902332</name>
</gene>
<dbReference type="InParanoid" id="A0A5J5FAC8"/>
<dbReference type="Proteomes" id="UP000326924">
    <property type="component" value="Unassembled WGS sequence"/>
</dbReference>
<evidence type="ECO:0000313" key="2">
    <source>
        <dbReference type="EMBL" id="KAA8914043.1"/>
    </source>
</evidence>
<evidence type="ECO:0000313" key="3">
    <source>
        <dbReference type="Proteomes" id="UP000326924"/>
    </source>
</evidence>
<proteinExistence type="predicted"/>
<dbReference type="AlphaFoldDB" id="A0A5J5FAC8"/>
<organism evidence="2 3">
    <name type="scientific">Sphaerosporella brunnea</name>
    <dbReference type="NCBI Taxonomy" id="1250544"/>
    <lineage>
        <taxon>Eukaryota</taxon>
        <taxon>Fungi</taxon>
        <taxon>Dikarya</taxon>
        <taxon>Ascomycota</taxon>
        <taxon>Pezizomycotina</taxon>
        <taxon>Pezizomycetes</taxon>
        <taxon>Pezizales</taxon>
        <taxon>Pyronemataceae</taxon>
        <taxon>Sphaerosporella</taxon>
    </lineage>
</organism>
<comment type="caution">
    <text evidence="2">The sequence shown here is derived from an EMBL/GenBank/DDBJ whole genome shotgun (WGS) entry which is preliminary data.</text>
</comment>
<accession>A0A5J5FAC8</accession>
<keyword evidence="3" id="KW-1185">Reference proteome</keyword>
<name>A0A5J5FAC8_9PEZI</name>
<sequence>MSTVPISSAAYDEQINAPPDEEDEILSKVLPESAYMVGSGARLTPHFSASEESFSEKQVAEKSGSVAHAVDAVEVFHSGTEADAESDAEEQQAGSRKRRR</sequence>